<dbReference type="EMBL" id="JBBKAI010000002">
    <property type="protein sequence ID" value="MEJ8661877.1"/>
    <property type="molecule type" value="Genomic_DNA"/>
</dbReference>
<gene>
    <name evidence="1" type="ORF">WKI58_36150</name>
</gene>
<reference evidence="1" key="1">
    <citation type="submission" date="2024-03" db="EMBL/GenBank/DDBJ databases">
        <title>Novel Streptomyces species of biotechnological and ecological value are a feature of Machair soil.</title>
        <authorList>
            <person name="Prole J.R."/>
            <person name="Goodfellow M."/>
            <person name="Allenby N."/>
            <person name="Ward A.C."/>
        </authorList>
    </citation>
    <scope>NUCLEOTIDE SEQUENCE</scope>
    <source>
        <strain evidence="1">MS1.AVA.4</strain>
    </source>
</reference>
<protein>
    <submittedName>
        <fullName evidence="1">Uncharacterized protein</fullName>
    </submittedName>
</protein>
<evidence type="ECO:0000313" key="1">
    <source>
        <dbReference type="EMBL" id="MEJ8661877.1"/>
    </source>
</evidence>
<dbReference type="Proteomes" id="UP001375539">
    <property type="component" value="Unassembled WGS sequence"/>
</dbReference>
<keyword evidence="2" id="KW-1185">Reference proteome</keyword>
<accession>A0ACC6QVJ3</accession>
<organism evidence="1 2">
    <name type="scientific">Streptomyces pratisoli</name>
    <dbReference type="NCBI Taxonomy" id="3139917"/>
    <lineage>
        <taxon>Bacteria</taxon>
        <taxon>Bacillati</taxon>
        <taxon>Actinomycetota</taxon>
        <taxon>Actinomycetes</taxon>
        <taxon>Kitasatosporales</taxon>
        <taxon>Streptomycetaceae</taxon>
        <taxon>Streptomyces</taxon>
    </lineage>
</organism>
<proteinExistence type="predicted"/>
<sequence>MVNGRASLLTVAIVVAALVIRIAVAELRRPGSARVRLAFLSNTRALTAGAVTAAVLGLLGWQSSGYGALAWAVLAGVLVAFIVDRRPPET</sequence>
<comment type="caution">
    <text evidence="1">The sequence shown here is derived from an EMBL/GenBank/DDBJ whole genome shotgun (WGS) entry which is preliminary data.</text>
</comment>
<name>A0ACC6QVJ3_9ACTN</name>
<evidence type="ECO:0000313" key="2">
    <source>
        <dbReference type="Proteomes" id="UP001375539"/>
    </source>
</evidence>